<dbReference type="InterPro" id="IPR003660">
    <property type="entry name" value="HAMP_dom"/>
</dbReference>
<dbReference type="STRING" id="1121322.SAMN02745136_02259"/>
<dbReference type="SMART" id="SM00304">
    <property type="entry name" value="HAMP"/>
    <property type="match status" value="1"/>
</dbReference>
<keyword evidence="5" id="KW-0812">Transmembrane</keyword>
<dbReference type="GO" id="GO:0000155">
    <property type="term" value="F:phosphorelay sensor kinase activity"/>
    <property type="evidence" value="ECO:0007669"/>
    <property type="project" value="InterPro"/>
</dbReference>
<evidence type="ECO:0000256" key="1">
    <source>
        <dbReference type="ARBA" id="ARBA00004370"/>
    </source>
</evidence>
<dbReference type="Pfam" id="PF02518">
    <property type="entry name" value="HATPase_c"/>
    <property type="match status" value="1"/>
</dbReference>
<protein>
    <submittedName>
        <fullName evidence="7">Histidine kinase-, DNA gyrase B-, and HSP90-like ATPase</fullName>
    </submittedName>
</protein>
<evidence type="ECO:0000256" key="2">
    <source>
        <dbReference type="ARBA" id="ARBA00022553"/>
    </source>
</evidence>
<dbReference type="Pfam" id="PF00672">
    <property type="entry name" value="HAMP"/>
    <property type="match status" value="1"/>
</dbReference>
<dbReference type="AlphaFoldDB" id="A0A1M6RQU0"/>
<feature type="transmembrane region" description="Helical" evidence="5">
    <location>
        <begin position="21"/>
        <end position="44"/>
    </location>
</feature>
<evidence type="ECO:0000259" key="6">
    <source>
        <dbReference type="PROSITE" id="PS50885"/>
    </source>
</evidence>
<dbReference type="InterPro" id="IPR036890">
    <property type="entry name" value="HATPase_C_sf"/>
</dbReference>
<name>A0A1M6RQU0_9FIRM</name>
<dbReference type="InterPro" id="IPR010559">
    <property type="entry name" value="Sig_transdc_His_kin_internal"/>
</dbReference>
<accession>A0A1M6RQU0</accession>
<dbReference type="Pfam" id="PF06580">
    <property type="entry name" value="His_kinase"/>
    <property type="match status" value="1"/>
</dbReference>
<dbReference type="RefSeq" id="WP_073275900.1">
    <property type="nucleotide sequence ID" value="NZ_FRAC01000011.1"/>
</dbReference>
<dbReference type="Proteomes" id="UP000184386">
    <property type="component" value="Unassembled WGS sequence"/>
</dbReference>
<keyword evidence="8" id="KW-1185">Reference proteome</keyword>
<keyword evidence="3" id="KW-0808">Transferase</keyword>
<keyword evidence="4 7" id="KW-0418">Kinase</keyword>
<gene>
    <name evidence="7" type="ORF">SAMN02745136_02259</name>
</gene>
<dbReference type="InterPro" id="IPR003594">
    <property type="entry name" value="HATPase_dom"/>
</dbReference>
<organism evidence="7 8">
    <name type="scientific">Anaerocolumna jejuensis DSM 15929</name>
    <dbReference type="NCBI Taxonomy" id="1121322"/>
    <lineage>
        <taxon>Bacteria</taxon>
        <taxon>Bacillati</taxon>
        <taxon>Bacillota</taxon>
        <taxon>Clostridia</taxon>
        <taxon>Lachnospirales</taxon>
        <taxon>Lachnospiraceae</taxon>
        <taxon>Anaerocolumna</taxon>
    </lineage>
</organism>
<dbReference type="Gene3D" id="6.10.340.10">
    <property type="match status" value="1"/>
</dbReference>
<keyword evidence="5" id="KW-1133">Transmembrane helix</keyword>
<proteinExistence type="predicted"/>
<keyword evidence="2" id="KW-0597">Phosphoprotein</keyword>
<dbReference type="GO" id="GO:0016020">
    <property type="term" value="C:membrane"/>
    <property type="evidence" value="ECO:0007669"/>
    <property type="project" value="UniProtKB-SubCell"/>
</dbReference>
<dbReference type="OrthoDB" id="9809348at2"/>
<dbReference type="EMBL" id="FRAC01000011">
    <property type="protein sequence ID" value="SHK34677.1"/>
    <property type="molecule type" value="Genomic_DNA"/>
</dbReference>
<dbReference type="PANTHER" id="PTHR34220">
    <property type="entry name" value="SENSOR HISTIDINE KINASE YPDA"/>
    <property type="match status" value="1"/>
</dbReference>
<keyword evidence="5" id="KW-0472">Membrane</keyword>
<dbReference type="PANTHER" id="PTHR34220:SF7">
    <property type="entry name" value="SENSOR HISTIDINE KINASE YPDA"/>
    <property type="match status" value="1"/>
</dbReference>
<dbReference type="InterPro" id="IPR050640">
    <property type="entry name" value="Bact_2-comp_sensor_kinase"/>
</dbReference>
<dbReference type="SUPFAM" id="SSF158472">
    <property type="entry name" value="HAMP domain-like"/>
    <property type="match status" value="1"/>
</dbReference>
<dbReference type="PROSITE" id="PS50885">
    <property type="entry name" value="HAMP"/>
    <property type="match status" value="1"/>
</dbReference>
<dbReference type="Gene3D" id="3.30.565.10">
    <property type="entry name" value="Histidine kinase-like ATPase, C-terminal domain"/>
    <property type="match status" value="1"/>
</dbReference>
<reference evidence="7 8" key="1">
    <citation type="submission" date="2016-11" db="EMBL/GenBank/DDBJ databases">
        <authorList>
            <person name="Jaros S."/>
            <person name="Januszkiewicz K."/>
            <person name="Wedrychowicz H."/>
        </authorList>
    </citation>
    <scope>NUCLEOTIDE SEQUENCE [LARGE SCALE GENOMIC DNA]</scope>
    <source>
        <strain evidence="7 8">DSM 15929</strain>
    </source>
</reference>
<dbReference type="SUPFAM" id="SSF55874">
    <property type="entry name" value="ATPase domain of HSP90 chaperone/DNA topoisomerase II/histidine kinase"/>
    <property type="match status" value="1"/>
</dbReference>
<sequence length="600" mass="68536">MKRRFMYLYHRFMDYSIRKKLYIMNISIILIMTVLLGLTGYLFVKNLLTKKSQTSSISVVEQLGENYDSAITTITDFVFRQYFDSELVSFLSNGKATRKEKYEMNKFFSSFSYNLMNYNSNIKLVVISNLKEALYYAADSRLAVKEQDITGSIPYEKTLGRWGKTELYSCGNQVVLASRAIIDKNSMNKVGIITIGIDAEYLKELYKNALTEEANTLILFNDDNQIMLSSDETKREAAELTVKYYQPSVQGQRRFYYHDTPYIYVTWFSKDNNLWLMELIDLDVISKESGKILKPFIYIAILASALSGLIAWGISRGIAGTIGQLLHKIQMIGRGDFTTEIIPASKDEIGVLALKFNEMSKQIQNLIEIVSEEKTKMKSAEIKTLQFEYDALQAKINPHFLYNTLESINSMAKLNGEEQIADSIYLLGNYLRDTISNKRKYVYLWEEIENIQNYIKIQKVSCGDKIDILIHAEESLTDTLIPKLILQPLVENAFIHGVAPKVGKGYIWVNAVCEGTDMLLVVKDDGMGIVSEKMKDGLLMETDDRSPLHTKVGIMSVHKRIQILYGEKYGLKIKSEEGKGTSIIVRMPIRFEGEIEDEAL</sequence>
<evidence type="ECO:0000256" key="4">
    <source>
        <dbReference type="ARBA" id="ARBA00022777"/>
    </source>
</evidence>
<evidence type="ECO:0000313" key="7">
    <source>
        <dbReference type="EMBL" id="SHK34677.1"/>
    </source>
</evidence>
<evidence type="ECO:0000256" key="3">
    <source>
        <dbReference type="ARBA" id="ARBA00022679"/>
    </source>
</evidence>
<evidence type="ECO:0000256" key="5">
    <source>
        <dbReference type="SAM" id="Phobius"/>
    </source>
</evidence>
<feature type="domain" description="HAMP" evidence="6">
    <location>
        <begin position="316"/>
        <end position="368"/>
    </location>
</feature>
<dbReference type="CDD" id="cd06225">
    <property type="entry name" value="HAMP"/>
    <property type="match status" value="1"/>
</dbReference>
<comment type="subcellular location">
    <subcellularLocation>
        <location evidence="1">Membrane</location>
    </subcellularLocation>
</comment>
<evidence type="ECO:0000313" key="8">
    <source>
        <dbReference type="Proteomes" id="UP000184386"/>
    </source>
</evidence>